<accession>E3BLT2</accession>
<dbReference type="RefSeq" id="WP_009602013.1">
    <property type="nucleotide sequence ID" value="NZ_AEIU01000083.1"/>
</dbReference>
<evidence type="ECO:0000313" key="2">
    <source>
        <dbReference type="Proteomes" id="UP000002943"/>
    </source>
</evidence>
<dbReference type="EMBL" id="AEIU01000083">
    <property type="protein sequence ID" value="EFP95860.1"/>
    <property type="molecule type" value="Genomic_DNA"/>
</dbReference>
<dbReference type="InterPro" id="IPR011990">
    <property type="entry name" value="TPR-like_helical_dom_sf"/>
</dbReference>
<name>E3BLT2_9VIBR</name>
<evidence type="ECO:0000313" key="1">
    <source>
        <dbReference type="EMBL" id="EFP95860.1"/>
    </source>
</evidence>
<keyword evidence="2" id="KW-1185">Reference proteome</keyword>
<protein>
    <recommendedName>
        <fullName evidence="3">Type III secretion protein, YscG family</fullName>
    </recommendedName>
</protein>
<dbReference type="eggNOG" id="ENOG5032XY1">
    <property type="taxonomic scope" value="Bacteria"/>
</dbReference>
<dbReference type="Pfam" id="PF09477">
    <property type="entry name" value="Type_III_YscG"/>
    <property type="match status" value="1"/>
</dbReference>
<dbReference type="InterPro" id="IPR013348">
    <property type="entry name" value="T3SS_YscG_PscG"/>
</dbReference>
<proteinExistence type="predicted"/>
<organism evidence="1 2">
    <name type="scientific">Vibrio caribbeanicus ATCC BAA-2122</name>
    <dbReference type="NCBI Taxonomy" id="796620"/>
    <lineage>
        <taxon>Bacteria</taxon>
        <taxon>Pseudomonadati</taxon>
        <taxon>Pseudomonadota</taxon>
        <taxon>Gammaproteobacteria</taxon>
        <taxon>Vibrionales</taxon>
        <taxon>Vibrionaceae</taxon>
        <taxon>Vibrio</taxon>
    </lineage>
</organism>
<dbReference type="STRING" id="796620.VIBC2010_01253"/>
<sequence length="118" mass="12848">MNKEMHLLLAEVGLMATGIHRHQEAETIAEYLDSQGVEESVVAMIRALNLMNRGLYQEAHAFLEPLCASLPNLVSLAALAAGKAGLKSKAEYWLDIALKGSGEDQAFSMSFSQDLRSL</sequence>
<dbReference type="Gene3D" id="1.25.40.10">
    <property type="entry name" value="Tetratricopeptide repeat domain"/>
    <property type="match status" value="1"/>
</dbReference>
<evidence type="ECO:0008006" key="3">
    <source>
        <dbReference type="Google" id="ProtNLM"/>
    </source>
</evidence>
<dbReference type="Proteomes" id="UP000002943">
    <property type="component" value="Unassembled WGS sequence"/>
</dbReference>
<dbReference type="OrthoDB" id="6918753at2"/>
<gene>
    <name evidence="1" type="ORF">VIBC2010_01253</name>
</gene>
<dbReference type="NCBIfam" id="TIGR02508">
    <property type="entry name" value="type_III_yscG"/>
    <property type="match status" value="1"/>
</dbReference>
<dbReference type="AlphaFoldDB" id="E3BLT2"/>
<reference evidence="1 2" key="1">
    <citation type="journal article" date="2012" name="Int. J. Syst. Evol. Microbiol.">
        <title>Vibrio caribbeanicus sp. nov., isolated from the marine sponge Scleritoderma cyanea.</title>
        <authorList>
            <person name="Hoffmann M."/>
            <person name="Monday S.R."/>
            <person name="Allard M.W."/>
            <person name="Strain E.A."/>
            <person name="Whittaker P."/>
            <person name="Naum M."/>
            <person name="McCarthy P.J."/>
            <person name="Lopez J.V."/>
            <person name="Fischer M."/>
            <person name="Brown E.W."/>
        </authorList>
    </citation>
    <scope>NUCLEOTIDE SEQUENCE [LARGE SCALE GENOMIC DNA]</scope>
    <source>
        <strain evidence="1 2">ATCC BAA-2122</strain>
    </source>
</reference>
<comment type="caution">
    <text evidence="1">The sequence shown here is derived from an EMBL/GenBank/DDBJ whole genome shotgun (WGS) entry which is preliminary data.</text>
</comment>